<keyword evidence="1" id="KW-0732">Signal</keyword>
<feature type="chain" id="PRO_5042233627" evidence="1">
    <location>
        <begin position="24"/>
        <end position="72"/>
    </location>
</feature>
<evidence type="ECO:0000313" key="2">
    <source>
        <dbReference type="EMBL" id="KAJ6264035.1"/>
    </source>
</evidence>
<protein>
    <submittedName>
        <fullName evidence="2">Uncharacterized protein</fullName>
    </submittedName>
</protein>
<keyword evidence="3" id="KW-1185">Reference proteome</keyword>
<reference evidence="2" key="1">
    <citation type="submission" date="2023-01" db="EMBL/GenBank/DDBJ databases">
        <title>The chitinases involved in constricting ring structure development in the nematode-trapping fungus Drechslerella dactyloides.</title>
        <authorList>
            <person name="Wang R."/>
            <person name="Zhang L."/>
            <person name="Tang P."/>
            <person name="Li S."/>
            <person name="Liang L."/>
        </authorList>
    </citation>
    <scope>NUCLEOTIDE SEQUENCE</scope>
    <source>
        <strain evidence="2">YMF1.00031</strain>
    </source>
</reference>
<evidence type="ECO:0000313" key="3">
    <source>
        <dbReference type="Proteomes" id="UP001221413"/>
    </source>
</evidence>
<comment type="caution">
    <text evidence="2">The sequence shown here is derived from an EMBL/GenBank/DDBJ whole genome shotgun (WGS) entry which is preliminary data.</text>
</comment>
<gene>
    <name evidence="2" type="ORF">Dda_0174</name>
</gene>
<feature type="signal peptide" evidence="1">
    <location>
        <begin position="1"/>
        <end position="23"/>
    </location>
</feature>
<dbReference type="AlphaFoldDB" id="A0AAD6J4C8"/>
<dbReference type="Proteomes" id="UP001221413">
    <property type="component" value="Unassembled WGS sequence"/>
</dbReference>
<name>A0AAD6J4C8_DREDA</name>
<sequence length="72" mass="7447">MVAISKTAIAIASVVGLFSGAIAVPVEEDYVNTLITAPGLPTVSELGLTNADFRKAIAGKNLNHLNISPEQL</sequence>
<evidence type="ECO:0000256" key="1">
    <source>
        <dbReference type="SAM" id="SignalP"/>
    </source>
</evidence>
<dbReference type="EMBL" id="JAQGDS010000001">
    <property type="protein sequence ID" value="KAJ6264035.1"/>
    <property type="molecule type" value="Genomic_DNA"/>
</dbReference>
<accession>A0AAD6J4C8</accession>
<organism evidence="2 3">
    <name type="scientific">Drechslerella dactyloides</name>
    <name type="common">Nematode-trapping fungus</name>
    <name type="synonym">Arthrobotrys dactyloides</name>
    <dbReference type="NCBI Taxonomy" id="74499"/>
    <lineage>
        <taxon>Eukaryota</taxon>
        <taxon>Fungi</taxon>
        <taxon>Dikarya</taxon>
        <taxon>Ascomycota</taxon>
        <taxon>Pezizomycotina</taxon>
        <taxon>Orbiliomycetes</taxon>
        <taxon>Orbiliales</taxon>
        <taxon>Orbiliaceae</taxon>
        <taxon>Drechslerella</taxon>
    </lineage>
</organism>
<proteinExistence type="predicted"/>